<comment type="similarity">
    <text evidence="2 7">Belongs to the major facilitator superfamily. Sugar transporter (TC 2.A.1.1) family.</text>
</comment>
<protein>
    <submittedName>
        <fullName evidence="11">MFS sugar transporter-like protein</fullName>
    </submittedName>
</protein>
<dbReference type="EMBL" id="ML977170">
    <property type="protein sequence ID" value="KAF1984130.1"/>
    <property type="molecule type" value="Genomic_DNA"/>
</dbReference>
<evidence type="ECO:0000256" key="6">
    <source>
        <dbReference type="ARBA" id="ARBA00023136"/>
    </source>
</evidence>
<dbReference type="PANTHER" id="PTHR48022">
    <property type="entry name" value="PLASTIDIC GLUCOSE TRANSPORTER 4"/>
    <property type="match status" value="1"/>
</dbReference>
<keyword evidence="12" id="KW-1185">Reference proteome</keyword>
<feature type="transmembrane region" description="Helical" evidence="9">
    <location>
        <begin position="366"/>
        <end position="387"/>
    </location>
</feature>
<comment type="subcellular location">
    <subcellularLocation>
        <location evidence="1">Membrane</location>
        <topology evidence="1">Multi-pass membrane protein</topology>
    </subcellularLocation>
</comment>
<dbReference type="InterPro" id="IPR003663">
    <property type="entry name" value="Sugar/inositol_transpt"/>
</dbReference>
<feature type="transmembrane region" description="Helical" evidence="9">
    <location>
        <begin position="159"/>
        <end position="182"/>
    </location>
</feature>
<dbReference type="FunFam" id="1.20.1250.20:FF:000026">
    <property type="entry name" value="MFS quinate transporter QutD"/>
    <property type="match status" value="1"/>
</dbReference>
<dbReference type="Proteomes" id="UP000800041">
    <property type="component" value="Unassembled WGS sequence"/>
</dbReference>
<evidence type="ECO:0000256" key="2">
    <source>
        <dbReference type="ARBA" id="ARBA00010992"/>
    </source>
</evidence>
<dbReference type="GO" id="GO:0005351">
    <property type="term" value="F:carbohydrate:proton symporter activity"/>
    <property type="evidence" value="ECO:0007669"/>
    <property type="project" value="TreeGrafter"/>
</dbReference>
<evidence type="ECO:0000313" key="12">
    <source>
        <dbReference type="Proteomes" id="UP000800041"/>
    </source>
</evidence>
<evidence type="ECO:0000313" key="11">
    <source>
        <dbReference type="EMBL" id="KAF1984130.1"/>
    </source>
</evidence>
<evidence type="ECO:0000256" key="7">
    <source>
        <dbReference type="RuleBase" id="RU003346"/>
    </source>
</evidence>
<reference evidence="11" key="1">
    <citation type="journal article" date="2020" name="Stud. Mycol.">
        <title>101 Dothideomycetes genomes: a test case for predicting lifestyles and emergence of pathogens.</title>
        <authorList>
            <person name="Haridas S."/>
            <person name="Albert R."/>
            <person name="Binder M."/>
            <person name="Bloem J."/>
            <person name="Labutti K."/>
            <person name="Salamov A."/>
            <person name="Andreopoulos B."/>
            <person name="Baker S."/>
            <person name="Barry K."/>
            <person name="Bills G."/>
            <person name="Bluhm B."/>
            <person name="Cannon C."/>
            <person name="Castanera R."/>
            <person name="Culley D."/>
            <person name="Daum C."/>
            <person name="Ezra D."/>
            <person name="Gonzalez J."/>
            <person name="Henrissat B."/>
            <person name="Kuo A."/>
            <person name="Liang C."/>
            <person name="Lipzen A."/>
            <person name="Lutzoni F."/>
            <person name="Magnuson J."/>
            <person name="Mondo S."/>
            <person name="Nolan M."/>
            <person name="Ohm R."/>
            <person name="Pangilinan J."/>
            <person name="Park H.-J."/>
            <person name="Ramirez L."/>
            <person name="Alfaro M."/>
            <person name="Sun H."/>
            <person name="Tritt A."/>
            <person name="Yoshinaga Y."/>
            <person name="Zwiers L.-H."/>
            <person name="Turgeon B."/>
            <person name="Goodwin S."/>
            <person name="Spatafora J."/>
            <person name="Crous P."/>
            <person name="Grigoriev I."/>
        </authorList>
    </citation>
    <scope>NUCLEOTIDE SEQUENCE</scope>
    <source>
        <strain evidence="11">CBS 113979</strain>
    </source>
</reference>
<feature type="transmembrane region" description="Helical" evidence="9">
    <location>
        <begin position="56"/>
        <end position="84"/>
    </location>
</feature>
<feature type="transmembrane region" description="Helical" evidence="9">
    <location>
        <begin position="497"/>
        <end position="518"/>
    </location>
</feature>
<sequence length="567" mass="63157">MDLATPDRQELGINGGKMEDGRKTTEQVQMLHSDRPMGEMRAAYGPPGFRGLFTSYYVALCAAFSALGGLLFGYDQGVVSVILVMPQFLDRFPRVAETASGAGFWKGLLTAMIELGAFIGALNQGWIADKISRKYSIVVAVIVFTIGSILQTASEGYAMLVVARLVGGIGIGMLSMVTPLYISEISPPEIRGALLVLEELSIVSGIVIAFWITYGTQYITSEWSWRLPFLLQLLPGLVLGFGILALPFSPRWLAQKNRNEDALQNLAKLRQLPTDDPRVMQEWYDIRAEVAFQKEVLAERHPKLQDGRMGSRIKLEIASWLDCFRRGCWRRTHVGVGLMFFQQFVGINALIYYSPTLFQYLGQNRSMQLILSGVLNIAQLVGVTTSLWTMDRIGRRPLLLWGSAAMFISHLIIAVLVGLFSHDWPRFRAQGWASVAFLFVYMVSFGASWGPVPWALPAEIFPSSLRAKGVALSTCSNWLNNFIIGLITPPLVQNTNFGAYVFFGVFCLLSLVWTWFFVPETNGRSLEQMDRVFKDFGGEAEEARRLRIEGGIVGGDRVTGEEERGVR</sequence>
<dbReference type="InterPro" id="IPR050360">
    <property type="entry name" value="MFS_Sugar_Transporters"/>
</dbReference>
<dbReference type="PROSITE" id="PS00217">
    <property type="entry name" value="SUGAR_TRANSPORT_2"/>
    <property type="match status" value="1"/>
</dbReference>
<dbReference type="InterPro" id="IPR020846">
    <property type="entry name" value="MFS_dom"/>
</dbReference>
<evidence type="ECO:0000256" key="1">
    <source>
        <dbReference type="ARBA" id="ARBA00004141"/>
    </source>
</evidence>
<feature type="transmembrane region" description="Helical" evidence="9">
    <location>
        <begin position="135"/>
        <end position="153"/>
    </location>
</feature>
<feature type="transmembrane region" description="Helical" evidence="9">
    <location>
        <begin position="229"/>
        <end position="248"/>
    </location>
</feature>
<feature type="domain" description="Major facilitator superfamily (MFS) profile" evidence="10">
    <location>
        <begin position="61"/>
        <end position="522"/>
    </location>
</feature>
<keyword evidence="3 7" id="KW-0813">Transport</keyword>
<feature type="region of interest" description="Disordered" evidence="8">
    <location>
        <begin position="1"/>
        <end position="25"/>
    </location>
</feature>
<feature type="compositionally biased region" description="Basic and acidic residues" evidence="8">
    <location>
        <begin position="1"/>
        <end position="10"/>
    </location>
</feature>
<gene>
    <name evidence="11" type="ORF">K402DRAFT_423205</name>
</gene>
<name>A0A6G1GTL6_9PEZI</name>
<evidence type="ECO:0000256" key="9">
    <source>
        <dbReference type="SAM" id="Phobius"/>
    </source>
</evidence>
<proteinExistence type="inferred from homology"/>
<dbReference type="PRINTS" id="PR00171">
    <property type="entry name" value="SUGRTRNSPORT"/>
</dbReference>
<organism evidence="11 12">
    <name type="scientific">Aulographum hederae CBS 113979</name>
    <dbReference type="NCBI Taxonomy" id="1176131"/>
    <lineage>
        <taxon>Eukaryota</taxon>
        <taxon>Fungi</taxon>
        <taxon>Dikarya</taxon>
        <taxon>Ascomycota</taxon>
        <taxon>Pezizomycotina</taxon>
        <taxon>Dothideomycetes</taxon>
        <taxon>Pleosporomycetidae</taxon>
        <taxon>Aulographales</taxon>
        <taxon>Aulographaceae</taxon>
    </lineage>
</organism>
<dbReference type="InterPro" id="IPR036259">
    <property type="entry name" value="MFS_trans_sf"/>
</dbReference>
<dbReference type="PANTHER" id="PTHR48022:SF14">
    <property type="entry name" value="MAJOR FACILITATOR SUPERFAMILY (MFS) PROFILE DOMAIN-CONTAINING PROTEIN-RELATED"/>
    <property type="match status" value="1"/>
</dbReference>
<evidence type="ECO:0000256" key="8">
    <source>
        <dbReference type="SAM" id="MobiDB-lite"/>
    </source>
</evidence>
<keyword evidence="6 9" id="KW-0472">Membrane</keyword>
<feature type="transmembrane region" description="Helical" evidence="9">
    <location>
        <begin position="104"/>
        <end position="123"/>
    </location>
</feature>
<feature type="transmembrane region" description="Helical" evidence="9">
    <location>
        <begin position="469"/>
        <end position="491"/>
    </location>
</feature>
<feature type="transmembrane region" description="Helical" evidence="9">
    <location>
        <begin position="399"/>
        <end position="420"/>
    </location>
</feature>
<dbReference type="PROSITE" id="PS00216">
    <property type="entry name" value="SUGAR_TRANSPORT_1"/>
    <property type="match status" value="1"/>
</dbReference>
<evidence type="ECO:0000256" key="3">
    <source>
        <dbReference type="ARBA" id="ARBA00022448"/>
    </source>
</evidence>
<keyword evidence="5 9" id="KW-1133">Transmembrane helix</keyword>
<dbReference type="InterPro" id="IPR005828">
    <property type="entry name" value="MFS_sugar_transport-like"/>
</dbReference>
<dbReference type="NCBIfam" id="TIGR00879">
    <property type="entry name" value="SP"/>
    <property type="match status" value="1"/>
</dbReference>
<evidence type="ECO:0000256" key="5">
    <source>
        <dbReference type="ARBA" id="ARBA00022989"/>
    </source>
</evidence>
<dbReference type="GO" id="GO:0016020">
    <property type="term" value="C:membrane"/>
    <property type="evidence" value="ECO:0007669"/>
    <property type="project" value="UniProtKB-SubCell"/>
</dbReference>
<keyword evidence="4 9" id="KW-0812">Transmembrane</keyword>
<dbReference type="OrthoDB" id="8120565at2759"/>
<dbReference type="SUPFAM" id="SSF103473">
    <property type="entry name" value="MFS general substrate transporter"/>
    <property type="match status" value="1"/>
</dbReference>
<accession>A0A6G1GTL6</accession>
<evidence type="ECO:0000256" key="4">
    <source>
        <dbReference type="ARBA" id="ARBA00022692"/>
    </source>
</evidence>
<feature type="transmembrane region" description="Helical" evidence="9">
    <location>
        <begin position="194"/>
        <end position="214"/>
    </location>
</feature>
<dbReference type="AlphaFoldDB" id="A0A6G1GTL6"/>
<dbReference type="InterPro" id="IPR005829">
    <property type="entry name" value="Sugar_transporter_CS"/>
</dbReference>
<evidence type="ECO:0000259" key="10">
    <source>
        <dbReference type="PROSITE" id="PS50850"/>
    </source>
</evidence>
<feature type="transmembrane region" description="Helical" evidence="9">
    <location>
        <begin position="432"/>
        <end position="457"/>
    </location>
</feature>
<feature type="transmembrane region" description="Helical" evidence="9">
    <location>
        <begin position="334"/>
        <end position="354"/>
    </location>
</feature>
<dbReference type="PROSITE" id="PS50850">
    <property type="entry name" value="MFS"/>
    <property type="match status" value="1"/>
</dbReference>
<keyword evidence="11" id="KW-0762">Sugar transport</keyword>
<dbReference type="Pfam" id="PF00083">
    <property type="entry name" value="Sugar_tr"/>
    <property type="match status" value="1"/>
</dbReference>
<dbReference type="Gene3D" id="1.20.1250.20">
    <property type="entry name" value="MFS general substrate transporter like domains"/>
    <property type="match status" value="1"/>
</dbReference>